<gene>
    <name evidence="3" type="ORF">MNBD_GAMMA20-1357</name>
</gene>
<proteinExistence type="inferred from homology"/>
<dbReference type="EMBL" id="UOFU01000119">
    <property type="protein sequence ID" value="VAW97492.1"/>
    <property type="molecule type" value="Genomic_DNA"/>
</dbReference>
<evidence type="ECO:0000256" key="2">
    <source>
        <dbReference type="ARBA" id="ARBA00023186"/>
    </source>
</evidence>
<dbReference type="GO" id="GO:0016151">
    <property type="term" value="F:nickel cation binding"/>
    <property type="evidence" value="ECO:0007669"/>
    <property type="project" value="InterPro"/>
</dbReference>
<dbReference type="AlphaFoldDB" id="A0A3B1AC59"/>
<dbReference type="InterPro" id="IPR002669">
    <property type="entry name" value="UreD"/>
</dbReference>
<sequence length="290" mass="32308">MNPASLLQEKNTTASGGWQAQLELGFAQNNSHTPISRTQIKHSRHIGPLRVQRPFYPEGNLAHVYILHPPGGVVGGDQLQITLEIAKRAQVLCTTPGSGKFYLSAGAWASLHQTFRVKAGASLEWLPQENILFAGARLRVRTRIELEDDAVFIGWDISCLGRPASHERFDHGAFDSRLSFYHNQTLLLVENQRVLDKQALSATAGLRDQPIQASLLAFPCTEEHLEWVREYLTKNGASTLLGATLIDGLLVVRALGNDSETLKRKLTEIWRILRPKLLDRSAVLPRIWAT</sequence>
<evidence type="ECO:0000313" key="3">
    <source>
        <dbReference type="EMBL" id="VAW97492.1"/>
    </source>
</evidence>
<keyword evidence="2" id="KW-0143">Chaperone</keyword>
<name>A0A3B1AC59_9ZZZZ</name>
<evidence type="ECO:0000256" key="1">
    <source>
        <dbReference type="ARBA" id="ARBA00007177"/>
    </source>
</evidence>
<comment type="similarity">
    <text evidence="1">Belongs to the UreD family.</text>
</comment>
<organism evidence="3">
    <name type="scientific">hydrothermal vent metagenome</name>
    <dbReference type="NCBI Taxonomy" id="652676"/>
    <lineage>
        <taxon>unclassified sequences</taxon>
        <taxon>metagenomes</taxon>
        <taxon>ecological metagenomes</taxon>
    </lineage>
</organism>
<dbReference type="PANTHER" id="PTHR33643">
    <property type="entry name" value="UREASE ACCESSORY PROTEIN D"/>
    <property type="match status" value="1"/>
</dbReference>
<reference evidence="3" key="1">
    <citation type="submission" date="2018-06" db="EMBL/GenBank/DDBJ databases">
        <authorList>
            <person name="Zhirakovskaya E."/>
        </authorList>
    </citation>
    <scope>NUCLEOTIDE SEQUENCE</scope>
</reference>
<dbReference type="PANTHER" id="PTHR33643:SF1">
    <property type="entry name" value="UREASE ACCESSORY PROTEIN D"/>
    <property type="match status" value="1"/>
</dbReference>
<dbReference type="Pfam" id="PF01774">
    <property type="entry name" value="UreD"/>
    <property type="match status" value="1"/>
</dbReference>
<protein>
    <submittedName>
        <fullName evidence="3">Urease accessory protein UreD</fullName>
    </submittedName>
</protein>
<accession>A0A3B1AC59</accession>
<dbReference type="HAMAP" id="MF_01384">
    <property type="entry name" value="UreD"/>
    <property type="match status" value="1"/>
</dbReference>